<dbReference type="GO" id="GO:0031956">
    <property type="term" value="F:medium-chain fatty acid-CoA ligase activity"/>
    <property type="evidence" value="ECO:0007669"/>
    <property type="project" value="TreeGrafter"/>
</dbReference>
<dbReference type="InterPro" id="IPR000873">
    <property type="entry name" value="AMP-dep_synth/lig_dom"/>
</dbReference>
<dbReference type="InterPro" id="IPR025110">
    <property type="entry name" value="AMP-bd_C"/>
</dbReference>
<comment type="similarity">
    <text evidence="1">Belongs to the ATP-dependent AMP-binding enzyme family.</text>
</comment>
<dbReference type="EC" id="6.2.1.26" evidence="4"/>
<dbReference type="Gene3D" id="3.30.300.30">
    <property type="match status" value="1"/>
</dbReference>
<protein>
    <submittedName>
        <fullName evidence="4">2-succinylbenzoate--CoA ligase</fullName>
        <ecNumber evidence="4">6.2.1.26</ecNumber>
    </submittedName>
</protein>
<feature type="domain" description="AMP-dependent synthetase/ligase" evidence="2">
    <location>
        <begin position="127"/>
        <end position="284"/>
    </location>
</feature>
<sequence>MQFLSSHYIAQNPVWRYVDFEKRVWQIVHQFRQHKISTVALWFEDGAKLACTLLACWHANVRAIFLPNLAEENLVWGKSLVDLWLTDTQFPLDDAVQFDCFATEYIEKIIPDKSLMDFISETEFLLKTSGSTGSPKIITKTAGQLWQNAQACAKTFGFTSDNSYTAISTVSIQHLYGLICQIMMPLVLGWQIERKQQFFPEMVSSACKQAEKSVLITSPTMLCSIDWNRLKFPNLTAIVSAGGRLSEDVGENIFTTTNVDVIDFYGTTEIGAIATKQRNQHWKPMENVMIGVDDRSALWVEAPWAKGREQTEDVVCFHSTYFEMLGRADRILKLGDKRISLLSVESALLQHHWVEDIFVGKHPDFDRLVAWVALSESGMSVYHQSRKVLVTTLKQHLAHTQDKMAFPRFWRFTNKLPRNAQSKLSKIDFENLCRSKKLDEFYV</sequence>
<evidence type="ECO:0000259" key="2">
    <source>
        <dbReference type="Pfam" id="PF00501"/>
    </source>
</evidence>
<name>A0A2S9RPP7_HAEIF</name>
<evidence type="ECO:0000256" key="1">
    <source>
        <dbReference type="ARBA" id="ARBA00006432"/>
    </source>
</evidence>
<gene>
    <name evidence="4" type="primary">menE_3</name>
    <name evidence="4" type="ORF">BV102_01814</name>
</gene>
<dbReference type="InterPro" id="IPR020845">
    <property type="entry name" value="AMP-binding_CS"/>
</dbReference>
<dbReference type="GO" id="GO:0006631">
    <property type="term" value="P:fatty acid metabolic process"/>
    <property type="evidence" value="ECO:0007669"/>
    <property type="project" value="TreeGrafter"/>
</dbReference>
<dbReference type="PROSITE" id="PS00455">
    <property type="entry name" value="AMP_BINDING"/>
    <property type="match status" value="1"/>
</dbReference>
<evidence type="ECO:0000313" key="5">
    <source>
        <dbReference type="Proteomes" id="UP000238532"/>
    </source>
</evidence>
<evidence type="ECO:0000313" key="4">
    <source>
        <dbReference type="EMBL" id="PRJ60414.1"/>
    </source>
</evidence>
<feature type="domain" description="AMP-binding enzyme C-terminal" evidence="3">
    <location>
        <begin position="344"/>
        <end position="423"/>
    </location>
</feature>
<comment type="caution">
    <text evidence="4">The sequence shown here is derived from an EMBL/GenBank/DDBJ whole genome shotgun (WGS) entry which is preliminary data.</text>
</comment>
<accession>A0A2S9RPP7</accession>
<dbReference type="GO" id="GO:0008756">
    <property type="term" value="F:o-succinylbenzoate-CoA ligase activity"/>
    <property type="evidence" value="ECO:0007669"/>
    <property type="project" value="UniProtKB-EC"/>
</dbReference>
<dbReference type="PANTHER" id="PTHR43201:SF8">
    <property type="entry name" value="ACYL-COA SYNTHETASE FAMILY MEMBER 3"/>
    <property type="match status" value="1"/>
</dbReference>
<dbReference type="AlphaFoldDB" id="A0A2S9RPP7"/>
<dbReference type="InterPro" id="IPR045851">
    <property type="entry name" value="AMP-bd_C_sf"/>
</dbReference>
<dbReference type="Pfam" id="PF00501">
    <property type="entry name" value="AMP-binding"/>
    <property type="match status" value="1"/>
</dbReference>
<reference evidence="4 5" key="1">
    <citation type="submission" date="2017-04" db="EMBL/GenBank/DDBJ databases">
        <title>Haemophilus influenzae in COPD genome sequencing project.</title>
        <authorList>
            <person name="Murphy T.F."/>
            <person name="Kong Y."/>
            <person name="Nadendla S."/>
            <person name="Tettelin H."/>
            <person name="Pettigrew M."/>
        </authorList>
    </citation>
    <scope>NUCLEOTIDE SEQUENCE [LARGE SCALE GENOMIC DNA]</scope>
    <source>
        <strain evidence="4 5">56P127H1</strain>
    </source>
</reference>
<dbReference type="SUPFAM" id="SSF56801">
    <property type="entry name" value="Acetyl-CoA synthetase-like"/>
    <property type="match status" value="1"/>
</dbReference>
<keyword evidence="4" id="KW-0436">Ligase</keyword>
<dbReference type="Gene3D" id="3.40.50.12780">
    <property type="entry name" value="N-terminal domain of ligase-like"/>
    <property type="match status" value="1"/>
</dbReference>
<dbReference type="Proteomes" id="UP000238532">
    <property type="component" value="Unassembled WGS sequence"/>
</dbReference>
<dbReference type="InterPro" id="IPR042099">
    <property type="entry name" value="ANL_N_sf"/>
</dbReference>
<dbReference type="EMBL" id="NEBY01000221">
    <property type="protein sequence ID" value="PRJ60414.1"/>
    <property type="molecule type" value="Genomic_DNA"/>
</dbReference>
<evidence type="ECO:0000259" key="3">
    <source>
        <dbReference type="Pfam" id="PF13193"/>
    </source>
</evidence>
<dbReference type="PANTHER" id="PTHR43201">
    <property type="entry name" value="ACYL-COA SYNTHETASE"/>
    <property type="match status" value="1"/>
</dbReference>
<dbReference type="Pfam" id="PF13193">
    <property type="entry name" value="AMP-binding_C"/>
    <property type="match status" value="1"/>
</dbReference>
<organism evidence="4 5">
    <name type="scientific">Haemophilus influenzae</name>
    <dbReference type="NCBI Taxonomy" id="727"/>
    <lineage>
        <taxon>Bacteria</taxon>
        <taxon>Pseudomonadati</taxon>
        <taxon>Pseudomonadota</taxon>
        <taxon>Gammaproteobacteria</taxon>
        <taxon>Pasteurellales</taxon>
        <taxon>Pasteurellaceae</taxon>
        <taxon>Haemophilus</taxon>
    </lineage>
</organism>
<proteinExistence type="inferred from homology"/>
<dbReference type="RefSeq" id="WP_105882234.1">
    <property type="nucleotide sequence ID" value="NZ_CP135761.1"/>
</dbReference>